<accession>A0A9X3ZKE1</accession>
<dbReference type="RefSeq" id="WP_016534467.1">
    <property type="nucleotide sequence ID" value="NZ_CP030096.1"/>
</dbReference>
<dbReference type="Proteomes" id="UP001145481">
    <property type="component" value="Unassembled WGS sequence"/>
</dbReference>
<gene>
    <name evidence="2" type="ORF">NM948_01385</name>
</gene>
<feature type="compositionally biased region" description="Basic residues" evidence="1">
    <location>
        <begin position="34"/>
        <end position="46"/>
    </location>
</feature>
<comment type="caution">
    <text evidence="2">The sequence shown here is derived from an EMBL/GenBank/DDBJ whole genome shotgun (WGS) entry which is preliminary data.</text>
</comment>
<reference evidence="2" key="1">
    <citation type="submission" date="2022-07" db="EMBL/GenBank/DDBJ databases">
        <title>Genome-based characterization of novel serogroup A variants of Pasteurella multocida.</title>
        <authorList>
            <person name="Prajapati A."/>
            <person name="Yogisharadhya R."/>
            <person name="Mohanty N."/>
            <person name="Chanda M."/>
            <person name="Mendem S.K."/>
            <person name="Siddaramappa S."/>
            <person name="Shivachandra S.B."/>
        </authorList>
    </citation>
    <scope>NUCLEOTIDE SEQUENCE</scope>
    <source>
        <strain evidence="2">NIVEDIPm19</strain>
    </source>
</reference>
<evidence type="ECO:0000256" key="1">
    <source>
        <dbReference type="SAM" id="MobiDB-lite"/>
    </source>
</evidence>
<feature type="region of interest" description="Disordered" evidence="1">
    <location>
        <begin position="25"/>
        <end position="49"/>
    </location>
</feature>
<evidence type="ECO:0000313" key="2">
    <source>
        <dbReference type="EMBL" id="MDA5622218.1"/>
    </source>
</evidence>
<proteinExistence type="predicted"/>
<organism evidence="2 3">
    <name type="scientific">Pasteurella multocida</name>
    <dbReference type="NCBI Taxonomy" id="747"/>
    <lineage>
        <taxon>Bacteria</taxon>
        <taxon>Pseudomonadati</taxon>
        <taxon>Pseudomonadota</taxon>
        <taxon>Gammaproteobacteria</taxon>
        <taxon>Pasteurellales</taxon>
        <taxon>Pasteurellaceae</taxon>
        <taxon>Pasteurella</taxon>
    </lineage>
</organism>
<name>A0A9X3ZKE1_PASMD</name>
<evidence type="ECO:0000313" key="3">
    <source>
        <dbReference type="Proteomes" id="UP001145481"/>
    </source>
</evidence>
<dbReference type="AlphaFoldDB" id="A0A9X3ZKE1"/>
<protein>
    <submittedName>
        <fullName evidence="2">Uncharacterized protein</fullName>
    </submittedName>
</protein>
<dbReference type="EMBL" id="JANJHC010000002">
    <property type="protein sequence ID" value="MDA5622218.1"/>
    <property type="molecule type" value="Genomic_DNA"/>
</dbReference>
<sequence>MSKLPLFILQVARRIPVEKVINRNTIGRHESKKSTKPKPSIKKSRARLPPFVRKTYPNGIYQGILQERGQK</sequence>